<reference evidence="2 3" key="1">
    <citation type="journal article" date="2012" name="Science">
        <title>The Paleozoic origin of enzymatic lignin decomposition reconstructed from 31 fungal genomes.</title>
        <authorList>
            <person name="Floudas D."/>
            <person name="Binder M."/>
            <person name="Riley R."/>
            <person name="Barry K."/>
            <person name="Blanchette R.A."/>
            <person name="Henrissat B."/>
            <person name="Martinez A.T."/>
            <person name="Otillar R."/>
            <person name="Spatafora J.W."/>
            <person name="Yadav J.S."/>
            <person name="Aerts A."/>
            <person name="Benoit I."/>
            <person name="Boyd A."/>
            <person name="Carlson A."/>
            <person name="Copeland A."/>
            <person name="Coutinho P.M."/>
            <person name="de Vries R.P."/>
            <person name="Ferreira P."/>
            <person name="Findley K."/>
            <person name="Foster B."/>
            <person name="Gaskell J."/>
            <person name="Glotzer D."/>
            <person name="Gorecki P."/>
            <person name="Heitman J."/>
            <person name="Hesse C."/>
            <person name="Hori C."/>
            <person name="Igarashi K."/>
            <person name="Jurgens J.A."/>
            <person name="Kallen N."/>
            <person name="Kersten P."/>
            <person name="Kohler A."/>
            <person name="Kuees U."/>
            <person name="Kumar T.K.A."/>
            <person name="Kuo A."/>
            <person name="LaButti K."/>
            <person name="Larrondo L.F."/>
            <person name="Lindquist E."/>
            <person name="Ling A."/>
            <person name="Lombard V."/>
            <person name="Lucas S."/>
            <person name="Lundell T."/>
            <person name="Martin R."/>
            <person name="McLaughlin D.J."/>
            <person name="Morgenstern I."/>
            <person name="Morin E."/>
            <person name="Murat C."/>
            <person name="Nagy L.G."/>
            <person name="Nolan M."/>
            <person name="Ohm R.A."/>
            <person name="Patyshakuliyeva A."/>
            <person name="Rokas A."/>
            <person name="Ruiz-Duenas F.J."/>
            <person name="Sabat G."/>
            <person name="Salamov A."/>
            <person name="Samejima M."/>
            <person name="Schmutz J."/>
            <person name="Slot J.C."/>
            <person name="St John F."/>
            <person name="Stenlid J."/>
            <person name="Sun H."/>
            <person name="Sun S."/>
            <person name="Syed K."/>
            <person name="Tsang A."/>
            <person name="Wiebenga A."/>
            <person name="Young D."/>
            <person name="Pisabarro A."/>
            <person name="Eastwood D.C."/>
            <person name="Martin F."/>
            <person name="Cullen D."/>
            <person name="Grigoriev I.V."/>
            <person name="Hibbett D.S."/>
        </authorList>
    </citation>
    <scope>NUCLEOTIDE SEQUENCE [LARGE SCALE GENOMIC DNA]</scope>
    <source>
        <strain evidence="2 3">MD-104</strain>
    </source>
</reference>
<dbReference type="Proteomes" id="UP000218811">
    <property type="component" value="Unassembled WGS sequence"/>
</dbReference>
<dbReference type="SMART" id="SM00220">
    <property type="entry name" value="S_TKc"/>
    <property type="match status" value="1"/>
</dbReference>
<evidence type="ECO:0000313" key="2">
    <source>
        <dbReference type="EMBL" id="PCH36056.1"/>
    </source>
</evidence>
<dbReference type="STRING" id="742152.A0A2H3J1K4"/>
<dbReference type="InterPro" id="IPR000719">
    <property type="entry name" value="Prot_kinase_dom"/>
</dbReference>
<feature type="domain" description="Protein kinase" evidence="1">
    <location>
        <begin position="1"/>
        <end position="356"/>
    </location>
</feature>
<keyword evidence="3" id="KW-1185">Reference proteome</keyword>
<gene>
    <name evidence="2" type="ORF">WOLCODRAFT_140201</name>
</gene>
<dbReference type="InterPro" id="IPR011009">
    <property type="entry name" value="Kinase-like_dom_sf"/>
</dbReference>
<dbReference type="GO" id="GO:0005524">
    <property type="term" value="F:ATP binding"/>
    <property type="evidence" value="ECO:0007669"/>
    <property type="project" value="InterPro"/>
</dbReference>
<evidence type="ECO:0000313" key="3">
    <source>
        <dbReference type="Proteomes" id="UP000218811"/>
    </source>
</evidence>
<dbReference type="OrthoDB" id="5987198at2759"/>
<dbReference type="PROSITE" id="PS50011">
    <property type="entry name" value="PROTEIN_KINASE_DOM"/>
    <property type="match status" value="1"/>
</dbReference>
<dbReference type="SUPFAM" id="SSF56112">
    <property type="entry name" value="Protein kinase-like (PK-like)"/>
    <property type="match status" value="1"/>
</dbReference>
<dbReference type="EMBL" id="KB467865">
    <property type="protein sequence ID" value="PCH36056.1"/>
    <property type="molecule type" value="Genomic_DNA"/>
</dbReference>
<protein>
    <recommendedName>
        <fullName evidence="1">Protein kinase domain-containing protein</fullName>
    </recommendedName>
</protein>
<organism evidence="2 3">
    <name type="scientific">Wolfiporia cocos (strain MD-104)</name>
    <name type="common">Brown rot fungus</name>
    <dbReference type="NCBI Taxonomy" id="742152"/>
    <lineage>
        <taxon>Eukaryota</taxon>
        <taxon>Fungi</taxon>
        <taxon>Dikarya</taxon>
        <taxon>Basidiomycota</taxon>
        <taxon>Agaricomycotina</taxon>
        <taxon>Agaricomycetes</taxon>
        <taxon>Polyporales</taxon>
        <taxon>Phaeolaceae</taxon>
        <taxon>Wolfiporia</taxon>
    </lineage>
</organism>
<evidence type="ECO:0000259" key="1">
    <source>
        <dbReference type="PROSITE" id="PS50011"/>
    </source>
</evidence>
<dbReference type="Gene3D" id="1.10.510.10">
    <property type="entry name" value="Transferase(Phosphotransferase) domain 1"/>
    <property type="match status" value="1"/>
</dbReference>
<dbReference type="AlphaFoldDB" id="A0A2H3J1K4"/>
<name>A0A2H3J1K4_WOLCO</name>
<proteinExistence type="predicted"/>
<dbReference type="GO" id="GO:0004672">
    <property type="term" value="F:protein kinase activity"/>
    <property type="evidence" value="ECO:0007669"/>
    <property type="project" value="InterPro"/>
</dbReference>
<accession>A0A2H3J1K4</accession>
<sequence length="356" mass="41580">MKPSKGGLLQEEYFWRDHYEWLAGRGYLLRSRYKPDWIPSWKDSSAPYWRCDDGHGAMVPHLLDATRIADGSMVVLKKILKSEHPYEIDINEFFSTEPLKSDPRNHCIPIYEAIDVPEQDDAVLLVMPLLRRFDSPPFETVGEAVEFFSQVFEGLQFMHDHHVAHRDCMSLNIMMDPGPLFPEMFHPRLIDWSRNLKRPAKHYARTERPVKYFFIDFGLSRKYKADALLPREPPIHGGDKSVPEFHGSNEPCDPFRTDIYYIGNMIREGFLQKLRGVEFIQPLIDDMVQDEPAKRPTIHEVVTRFEEMRASLSRWRLRSWLAYRDENASQRFIKAVGHFVHMIGYVVASHPAIPAP</sequence>
<dbReference type="OMA" id="HPHEEEV"/>